<dbReference type="OMA" id="RFANWTS"/>
<reference evidence="1" key="2">
    <citation type="submission" date="2025-09" db="UniProtKB">
        <authorList>
            <consortium name="Ensembl"/>
        </authorList>
    </citation>
    <scope>IDENTIFICATION</scope>
</reference>
<dbReference type="AlphaFoldDB" id="A0A8C4UIP0"/>
<name>A0A8C4UIP0_FALTI</name>
<protein>
    <submittedName>
        <fullName evidence="1">F-box and leucine rich repeat protein 12</fullName>
    </submittedName>
</protein>
<dbReference type="InterPro" id="IPR032675">
    <property type="entry name" value="LRR_dom_sf"/>
</dbReference>
<proteinExistence type="predicted"/>
<dbReference type="SUPFAM" id="SSF52047">
    <property type="entry name" value="RNI-like"/>
    <property type="match status" value="1"/>
</dbReference>
<dbReference type="Proteomes" id="UP000694562">
    <property type="component" value="Unplaced"/>
</dbReference>
<dbReference type="SMART" id="SM00367">
    <property type="entry name" value="LRR_CC"/>
    <property type="match status" value="3"/>
</dbReference>
<evidence type="ECO:0000313" key="1">
    <source>
        <dbReference type="Ensembl" id="ENSFTIP00000013206.1"/>
    </source>
</evidence>
<dbReference type="Ensembl" id="ENSFTIT00000013783.1">
    <property type="protein sequence ID" value="ENSFTIP00000013206.1"/>
    <property type="gene ID" value="ENSFTIG00000008838.1"/>
</dbReference>
<dbReference type="Gene3D" id="3.80.10.10">
    <property type="entry name" value="Ribonuclease Inhibitor"/>
    <property type="match status" value="1"/>
</dbReference>
<keyword evidence="2" id="KW-1185">Reference proteome</keyword>
<organism evidence="1 2">
    <name type="scientific">Falco tinnunculus</name>
    <name type="common">Common kestrel</name>
    <dbReference type="NCBI Taxonomy" id="100819"/>
    <lineage>
        <taxon>Eukaryota</taxon>
        <taxon>Metazoa</taxon>
        <taxon>Chordata</taxon>
        <taxon>Craniata</taxon>
        <taxon>Vertebrata</taxon>
        <taxon>Euteleostomi</taxon>
        <taxon>Archelosauria</taxon>
        <taxon>Archosauria</taxon>
        <taxon>Dinosauria</taxon>
        <taxon>Saurischia</taxon>
        <taxon>Theropoda</taxon>
        <taxon>Coelurosauria</taxon>
        <taxon>Aves</taxon>
        <taxon>Neognathae</taxon>
        <taxon>Neoaves</taxon>
        <taxon>Telluraves</taxon>
        <taxon>Australaves</taxon>
        <taxon>Falconiformes</taxon>
        <taxon>Falconidae</taxon>
        <taxon>Falco</taxon>
    </lineage>
</organism>
<evidence type="ECO:0000313" key="2">
    <source>
        <dbReference type="Proteomes" id="UP000694562"/>
    </source>
</evidence>
<dbReference type="OrthoDB" id="3219396at2759"/>
<sequence length="248" mass="27869">VSLWHLVRRHLGDSLRTLRMRGTLCSVSKRRLLSPALLAALSKRCPRLHRLSLAETDLRHVPYESIPLSLTVLELSRCEIPTAWFLASAAPRLRHLIVHNTLGFFDHHLLNVSSQNRLKTLSLCGTYRLTDTGIQKAAPHLEELERLVLRHCSFGDAAISFIVRHAKRLRFLEMSDTDSLTDVGLACLATLQHLQALCLHLCDKISPGAVTALCQALPQLRNLKLTFEKEEIDKIRAILPHCSVSHAP</sequence>
<dbReference type="InterPro" id="IPR006553">
    <property type="entry name" value="Leu-rich_rpt_Cys-con_subtyp"/>
</dbReference>
<reference evidence="1" key="1">
    <citation type="submission" date="2025-08" db="UniProtKB">
        <authorList>
            <consortium name="Ensembl"/>
        </authorList>
    </citation>
    <scope>IDENTIFICATION</scope>
</reference>
<accession>A0A8C4UIP0</accession>